<dbReference type="InterPro" id="IPR019350">
    <property type="entry name" value="RNA_pol_I-sp_TIF_RRN6-like"/>
</dbReference>
<evidence type="ECO:0000313" key="4">
    <source>
        <dbReference type="Proteomes" id="UP000016930"/>
    </source>
</evidence>
<proteinExistence type="predicted"/>
<evidence type="ECO:0000259" key="2">
    <source>
        <dbReference type="Pfam" id="PF20639"/>
    </source>
</evidence>
<evidence type="ECO:0000313" key="3">
    <source>
        <dbReference type="EMBL" id="EMD38296.1"/>
    </source>
</evidence>
<feature type="region of interest" description="Disordered" evidence="1">
    <location>
        <begin position="397"/>
        <end position="417"/>
    </location>
</feature>
<dbReference type="STRING" id="914234.M2RHK6"/>
<dbReference type="EMBL" id="KB445795">
    <property type="protein sequence ID" value="EMD38296.1"/>
    <property type="molecule type" value="Genomic_DNA"/>
</dbReference>
<evidence type="ECO:0000256" key="1">
    <source>
        <dbReference type="SAM" id="MobiDB-lite"/>
    </source>
</evidence>
<dbReference type="PANTHER" id="PTHR28221">
    <property type="entry name" value="RNA POLYMERASE I-SPECIFIC TRANSCRIPTION INITIATION FACTOR RRN6"/>
    <property type="match status" value="1"/>
</dbReference>
<feature type="compositionally biased region" description="Low complexity" evidence="1">
    <location>
        <begin position="480"/>
        <end position="491"/>
    </location>
</feature>
<protein>
    <recommendedName>
        <fullName evidence="2">RRN6 K-rich C-terminal domain-containing protein</fullName>
    </recommendedName>
</protein>
<feature type="compositionally biased region" description="Basic and acidic residues" evidence="1">
    <location>
        <begin position="397"/>
        <end position="410"/>
    </location>
</feature>
<feature type="compositionally biased region" description="Basic residues" evidence="1">
    <location>
        <begin position="647"/>
        <end position="660"/>
    </location>
</feature>
<organism evidence="3 4">
    <name type="scientific">Ceriporiopsis subvermispora (strain B)</name>
    <name type="common">White-rot fungus</name>
    <name type="synonym">Gelatoporia subvermispora</name>
    <dbReference type="NCBI Taxonomy" id="914234"/>
    <lineage>
        <taxon>Eukaryota</taxon>
        <taxon>Fungi</taxon>
        <taxon>Dikarya</taxon>
        <taxon>Basidiomycota</taxon>
        <taxon>Agaricomycotina</taxon>
        <taxon>Agaricomycetes</taxon>
        <taxon>Polyporales</taxon>
        <taxon>Gelatoporiaceae</taxon>
        <taxon>Gelatoporia</taxon>
    </lineage>
</organism>
<dbReference type="Pfam" id="PF20639">
    <property type="entry name" value="Rrn6_K-rich"/>
    <property type="match status" value="1"/>
</dbReference>
<dbReference type="Proteomes" id="UP000016930">
    <property type="component" value="Unassembled WGS sequence"/>
</dbReference>
<accession>M2RHK6</accession>
<dbReference type="InterPro" id="IPR048536">
    <property type="entry name" value="Rrn6_K-rich"/>
</dbReference>
<feature type="domain" description="RRN6 K-rich C-terminal" evidence="2">
    <location>
        <begin position="513"/>
        <end position="660"/>
    </location>
</feature>
<name>M2RHK6_CERS8</name>
<sequence>MLLPPSGEQTAIIVNDIGSVYASNIFQGSKLPQLVFSRTSIHDDGPDRTWRLSEGAGTGSCLLLHSDFTHLLDFRSQNSALDIFQVSRPGESLTSVKSLPDKHLLCLSTTRELLWLDVRQPGRPLLGVCHNRGFDRSLTLETRQVAGVSLTFLASHRNSLVTVYDVSPLSGHALGVNTMPYALPPAQIPDGHNLGRTFVQDPPFASSKDISLFQLSESSGLHVLNMRLVEDEPSSLVGGDAADIQQTSEACVSEEQTKCSPMDFGPLDMRDNAEVDLRSAYDVIFISEPKTETGDSTYDALDKMPYFWQEVDAPVEHMLTTYDIAFRSGPEPTGPNRSDLLTQSVLNSVRGHRAMVGGRIPLPQVIRGAPWHLDITPSLHRFDEDIHKEPADIEDALRRYDLSSDTDRSSQSRQMESAAREQLALDLFLSKDVFSSHQLLKPTDPDLDNEFETMSRAAQAMSLDESEPPPVRFGFLRPINRTSSNNYSNTETENDLQATRGDKLGTPLGVRLLLNEWEVGADSREYTYIDPYGSTSTPSQILRRNVKARQQTYGPEAKASAIDSNQPPRIKPSIGVAPPVIAATQPSVLERPSPPRPLRTSGPNGSPRPRMEIGSQRPRESGFAAVSQEFMASTQVLPGPHGGRPSMMKKKPARKRVGGF</sequence>
<dbReference type="PANTHER" id="PTHR28221:SF2">
    <property type="entry name" value="RNA POLYMERASE I-SPECIFIC TRANSCRIPTION INITIATION FACTOR RRN6"/>
    <property type="match status" value="1"/>
</dbReference>
<feature type="region of interest" description="Disordered" evidence="1">
    <location>
        <begin position="478"/>
        <end position="501"/>
    </location>
</feature>
<dbReference type="HOGENOM" id="CLU_510947_0_0_1"/>
<feature type="region of interest" description="Disordered" evidence="1">
    <location>
        <begin position="550"/>
        <end position="660"/>
    </location>
</feature>
<reference evidence="3 4" key="1">
    <citation type="journal article" date="2012" name="Proc. Natl. Acad. Sci. U.S.A.">
        <title>Comparative genomics of Ceriporiopsis subvermispora and Phanerochaete chrysosporium provide insight into selective ligninolysis.</title>
        <authorList>
            <person name="Fernandez-Fueyo E."/>
            <person name="Ruiz-Duenas F.J."/>
            <person name="Ferreira P."/>
            <person name="Floudas D."/>
            <person name="Hibbett D.S."/>
            <person name="Canessa P."/>
            <person name="Larrondo L.F."/>
            <person name="James T.Y."/>
            <person name="Seelenfreund D."/>
            <person name="Lobos S."/>
            <person name="Polanco R."/>
            <person name="Tello M."/>
            <person name="Honda Y."/>
            <person name="Watanabe T."/>
            <person name="Watanabe T."/>
            <person name="Ryu J.S."/>
            <person name="Kubicek C.P."/>
            <person name="Schmoll M."/>
            <person name="Gaskell J."/>
            <person name="Hammel K.E."/>
            <person name="St John F.J."/>
            <person name="Vanden Wymelenberg A."/>
            <person name="Sabat G."/>
            <person name="Splinter BonDurant S."/>
            <person name="Syed K."/>
            <person name="Yadav J.S."/>
            <person name="Doddapaneni H."/>
            <person name="Subramanian V."/>
            <person name="Lavin J.L."/>
            <person name="Oguiza J.A."/>
            <person name="Perez G."/>
            <person name="Pisabarro A.G."/>
            <person name="Ramirez L."/>
            <person name="Santoyo F."/>
            <person name="Master E."/>
            <person name="Coutinho P.M."/>
            <person name="Henrissat B."/>
            <person name="Lombard V."/>
            <person name="Magnuson J.K."/>
            <person name="Kuees U."/>
            <person name="Hori C."/>
            <person name="Igarashi K."/>
            <person name="Samejima M."/>
            <person name="Held B.W."/>
            <person name="Barry K.W."/>
            <person name="LaButti K.M."/>
            <person name="Lapidus A."/>
            <person name="Lindquist E.A."/>
            <person name="Lucas S.M."/>
            <person name="Riley R."/>
            <person name="Salamov A.A."/>
            <person name="Hoffmeister D."/>
            <person name="Schwenk D."/>
            <person name="Hadar Y."/>
            <person name="Yarden O."/>
            <person name="de Vries R.P."/>
            <person name="Wiebenga A."/>
            <person name="Stenlid J."/>
            <person name="Eastwood D."/>
            <person name="Grigoriev I.V."/>
            <person name="Berka R.M."/>
            <person name="Blanchette R.A."/>
            <person name="Kersten P."/>
            <person name="Martinez A.T."/>
            <person name="Vicuna R."/>
            <person name="Cullen D."/>
        </authorList>
    </citation>
    <scope>NUCLEOTIDE SEQUENCE [LARGE SCALE GENOMIC DNA]</scope>
    <source>
        <strain evidence="3 4">B</strain>
    </source>
</reference>
<dbReference type="AlphaFoldDB" id="M2RHK6"/>
<keyword evidence="4" id="KW-1185">Reference proteome</keyword>
<gene>
    <name evidence="3" type="ORF">CERSUDRAFT_93826</name>
</gene>
<dbReference type="OrthoDB" id="2382881at2759"/>